<evidence type="ECO:0000256" key="2">
    <source>
        <dbReference type="ARBA" id="ARBA00022692"/>
    </source>
</evidence>
<evidence type="ECO:0000256" key="1">
    <source>
        <dbReference type="ARBA" id="ARBA00022475"/>
    </source>
</evidence>
<comment type="similarity">
    <text evidence="5">Belongs to the UPF0391 family.</text>
</comment>
<sequence>MVWHTVFFFVLTVISAILGFGGFLTWGALVAQILFIVFLVLTLLTIFIRKKR</sequence>
<evidence type="ECO:0000313" key="7">
    <source>
        <dbReference type="Proteomes" id="UP000264036"/>
    </source>
</evidence>
<accession>A0A356LFW8</accession>
<comment type="caution">
    <text evidence="5">Lacks conserved residue(s) required for the propagation of feature annotation.</text>
</comment>
<dbReference type="Proteomes" id="UP000264036">
    <property type="component" value="Unassembled WGS sequence"/>
</dbReference>
<evidence type="ECO:0000256" key="4">
    <source>
        <dbReference type="ARBA" id="ARBA00023136"/>
    </source>
</evidence>
<evidence type="ECO:0000256" key="5">
    <source>
        <dbReference type="HAMAP-Rule" id="MF_01361"/>
    </source>
</evidence>
<dbReference type="PIRSF" id="PIRSF036466">
    <property type="entry name" value="UCP036466"/>
    <property type="match status" value="1"/>
</dbReference>
<comment type="caution">
    <text evidence="6">The sequence shown here is derived from an EMBL/GenBank/DDBJ whole genome shotgun (WGS) entry which is preliminary data.</text>
</comment>
<reference evidence="6 7" key="1">
    <citation type="journal article" date="2018" name="Nat. Biotechnol.">
        <title>A standardized bacterial taxonomy based on genome phylogeny substantially revises the tree of life.</title>
        <authorList>
            <person name="Parks D.H."/>
            <person name="Chuvochina M."/>
            <person name="Waite D.W."/>
            <person name="Rinke C."/>
            <person name="Skarshewski A."/>
            <person name="Chaumeil P.A."/>
            <person name="Hugenholtz P."/>
        </authorList>
    </citation>
    <scope>NUCLEOTIDE SEQUENCE [LARGE SCALE GENOMIC DNA]</scope>
    <source>
        <strain evidence="6">UBA10707</strain>
    </source>
</reference>
<keyword evidence="3 5" id="KW-1133">Transmembrane helix</keyword>
<dbReference type="GO" id="GO:0005886">
    <property type="term" value="C:plasma membrane"/>
    <property type="evidence" value="ECO:0007669"/>
    <property type="project" value="UniProtKB-UniRule"/>
</dbReference>
<gene>
    <name evidence="6" type="ORF">DD666_10905</name>
</gene>
<dbReference type="HAMAP" id="MF_01361">
    <property type="entry name" value="UPF0391"/>
    <property type="match status" value="1"/>
</dbReference>
<proteinExistence type="inferred from homology"/>
<dbReference type="AlphaFoldDB" id="A0A356LFW8"/>
<name>A0A356LFW8_9BURK</name>
<keyword evidence="2 5" id="KW-0812">Transmembrane</keyword>
<feature type="transmembrane region" description="Helical" evidence="5">
    <location>
        <begin position="7"/>
        <end position="24"/>
    </location>
</feature>
<keyword evidence="4 5" id="KW-0472">Membrane</keyword>
<organism evidence="6 7">
    <name type="scientific">Advenella kashmirensis</name>
    <dbReference type="NCBI Taxonomy" id="310575"/>
    <lineage>
        <taxon>Bacteria</taxon>
        <taxon>Pseudomonadati</taxon>
        <taxon>Pseudomonadota</taxon>
        <taxon>Betaproteobacteria</taxon>
        <taxon>Burkholderiales</taxon>
        <taxon>Alcaligenaceae</taxon>
    </lineage>
</organism>
<evidence type="ECO:0000256" key="3">
    <source>
        <dbReference type="ARBA" id="ARBA00022989"/>
    </source>
</evidence>
<evidence type="ECO:0000313" key="6">
    <source>
        <dbReference type="EMBL" id="HBP29910.1"/>
    </source>
</evidence>
<dbReference type="InterPro" id="IPR009760">
    <property type="entry name" value="DUF1328"/>
</dbReference>
<dbReference type="EMBL" id="DOEK01000028">
    <property type="protein sequence ID" value="HBP29910.1"/>
    <property type="molecule type" value="Genomic_DNA"/>
</dbReference>
<feature type="transmembrane region" description="Helical" evidence="5">
    <location>
        <begin position="30"/>
        <end position="48"/>
    </location>
</feature>
<keyword evidence="1 5" id="KW-1003">Cell membrane</keyword>
<protein>
    <recommendedName>
        <fullName evidence="5">UPF0391 membrane protein DD666_10905</fullName>
    </recommendedName>
</protein>